<dbReference type="RefSeq" id="WP_131607815.1">
    <property type="nucleotide sequence ID" value="NZ_SJSM01000002.1"/>
</dbReference>
<evidence type="ECO:0000313" key="4">
    <source>
        <dbReference type="Proteomes" id="UP000291117"/>
    </source>
</evidence>
<evidence type="ECO:0000256" key="1">
    <source>
        <dbReference type="SAM" id="Phobius"/>
    </source>
</evidence>
<reference evidence="3 4" key="1">
    <citation type="submission" date="2019-02" db="EMBL/GenBank/DDBJ databases">
        <title>Pedobacter sp. RP-3-8 sp. nov., isolated from Arctic soil.</title>
        <authorList>
            <person name="Dahal R.H."/>
        </authorList>
    </citation>
    <scope>NUCLEOTIDE SEQUENCE [LARGE SCALE GENOMIC DNA]</scope>
    <source>
        <strain evidence="3 4">RP-3-8</strain>
    </source>
</reference>
<dbReference type="OrthoDB" id="609779at2"/>
<proteinExistence type="predicted"/>
<protein>
    <submittedName>
        <fullName evidence="3">ABC transporter</fullName>
    </submittedName>
</protein>
<comment type="caution">
    <text evidence="3">The sequence shown here is derived from an EMBL/GenBank/DDBJ whole genome shotgun (WGS) entry which is preliminary data.</text>
</comment>
<keyword evidence="1" id="KW-0812">Transmembrane</keyword>
<keyword evidence="1" id="KW-0472">Membrane</keyword>
<name>A0A4R0NEQ6_9SPHI</name>
<sequence length="747" mass="84654">MNMILNIAKNELRKLFYSPVAWLVLIIFCIQCSMVFTNLFDGFLFWKRGNIETDYYTFKSFGASGGLYANAQSYIYLYIPLITMGIMTSEFITGSVKLLYSSPVTNTQIVIGKYLALLFFNLSLLAVLSVFSIYCLFSIEHVEIPLVLCGLFGLFLLVATYQAIGLFMSSISSHIVVAALGTFGILSILSFVGGLWQDVAYLRDITYWLSINSRAGTFIRGMITSEDLIYFIIISGMFLFLTISYLKFKRQPSTFIKRLSVYGGAVLVTMLIGYLSSMPDLKGYSDVTRDKLNTLTKNSQEIVSNLPKDITITTYVNVLARNSVFLAPDRFKNEQGRYEQFIRFKPRLKLEYVYYYHKVQNENPVYERTSKKSEKEMLDSVMSLFRWKFDVVPYADIKPKVDLASEDFQQVSLIQGSNNKSSWLRFFDDALVVPFESEISAAFKRLNQKLPVVGMVIGHDERSISGKYNSDYEQFTTAKRYRSSLINQGFDLREVSLDKPIDTDISILLLADPKSALTVPQKQNIQQYIASGRNMMILGEPGRQEYLNPVINDFGLQLLPGKLLDTTQKSEPDLMALKPSERAVQFSPYFRDISLRKQVLVMPSAAGIAISGHSGYQTQVLFESGTSSWNEGEKISKPYPTVVALSKQVNGKTQKIIVTGDADFLSTAVLNQNYQNNSPGNYGFISAAFSWLSNGTSPVDVHRPEGIDNRIKIDDKFWDISSLVMRWVYPLILIVIALIIYIRRRSR</sequence>
<organism evidence="3 4">
    <name type="scientific">Pedobacter hiemivivus</name>
    <dbReference type="NCBI Taxonomy" id="2530454"/>
    <lineage>
        <taxon>Bacteria</taxon>
        <taxon>Pseudomonadati</taxon>
        <taxon>Bacteroidota</taxon>
        <taxon>Sphingobacteriia</taxon>
        <taxon>Sphingobacteriales</taxon>
        <taxon>Sphingobacteriaceae</taxon>
        <taxon>Pedobacter</taxon>
    </lineage>
</organism>
<feature type="transmembrane region" description="Helical" evidence="1">
    <location>
        <begin position="74"/>
        <end position="93"/>
    </location>
</feature>
<keyword evidence="1" id="KW-1133">Transmembrane helix</keyword>
<dbReference type="Pfam" id="PF12679">
    <property type="entry name" value="ABC2_membrane_2"/>
    <property type="match status" value="1"/>
</dbReference>
<accession>A0A4R0NEQ6</accession>
<dbReference type="GO" id="GO:0005886">
    <property type="term" value="C:plasma membrane"/>
    <property type="evidence" value="ECO:0007669"/>
    <property type="project" value="UniProtKB-SubCell"/>
</dbReference>
<dbReference type="Pfam" id="PF09822">
    <property type="entry name" value="ABC_transp_aux"/>
    <property type="match status" value="1"/>
</dbReference>
<feature type="transmembrane region" description="Helical" evidence="1">
    <location>
        <begin position="145"/>
        <end position="168"/>
    </location>
</feature>
<evidence type="ECO:0000313" key="3">
    <source>
        <dbReference type="EMBL" id="TCC98835.1"/>
    </source>
</evidence>
<dbReference type="GO" id="GO:0140359">
    <property type="term" value="F:ABC-type transporter activity"/>
    <property type="evidence" value="ECO:0007669"/>
    <property type="project" value="InterPro"/>
</dbReference>
<feature type="transmembrane region" description="Helical" evidence="1">
    <location>
        <begin position="20"/>
        <end position="40"/>
    </location>
</feature>
<dbReference type="AlphaFoldDB" id="A0A4R0NEQ6"/>
<feature type="transmembrane region" description="Helical" evidence="1">
    <location>
        <begin position="724"/>
        <end position="742"/>
    </location>
</feature>
<feature type="transmembrane region" description="Helical" evidence="1">
    <location>
        <begin position="175"/>
        <end position="196"/>
    </location>
</feature>
<feature type="transmembrane region" description="Helical" evidence="1">
    <location>
        <begin position="228"/>
        <end position="247"/>
    </location>
</feature>
<evidence type="ECO:0000259" key="2">
    <source>
        <dbReference type="Pfam" id="PF09822"/>
    </source>
</evidence>
<feature type="transmembrane region" description="Helical" evidence="1">
    <location>
        <begin position="259"/>
        <end position="276"/>
    </location>
</feature>
<keyword evidence="4" id="KW-1185">Reference proteome</keyword>
<dbReference type="EMBL" id="SJSM01000002">
    <property type="protein sequence ID" value="TCC98835.1"/>
    <property type="molecule type" value="Genomic_DNA"/>
</dbReference>
<feature type="transmembrane region" description="Helical" evidence="1">
    <location>
        <begin position="114"/>
        <end position="139"/>
    </location>
</feature>
<gene>
    <name evidence="3" type="ORF">EZ444_06045</name>
</gene>
<dbReference type="Proteomes" id="UP000291117">
    <property type="component" value="Unassembled WGS sequence"/>
</dbReference>
<dbReference type="InterPro" id="IPR019196">
    <property type="entry name" value="ABC_transp_unknown"/>
</dbReference>
<feature type="domain" description="ABC-type uncharacterised transport system" evidence="2">
    <location>
        <begin position="451"/>
        <end position="678"/>
    </location>
</feature>